<dbReference type="InParanoid" id="A0A2Y9FWC3"/>
<dbReference type="AlphaFoldDB" id="A0A2Y9FWC3"/>
<feature type="compositionally biased region" description="Basic and acidic residues" evidence="1">
    <location>
        <begin position="68"/>
        <end position="79"/>
    </location>
</feature>
<dbReference type="RefSeq" id="XP_012410497.1">
    <property type="nucleotide sequence ID" value="XM_012555043.1"/>
</dbReference>
<sequence>MPLPNRISCSWRQAAALPGSSAETRRPDTQQDIGAAASGPVPEPPLFPGAVIPGRCDLAPRLITSRIHSGDNTEDEPSRPPDLAGVGPPVRPGPSGQPRCSTAGPRVAGAGARRPGMRGRAPRQAGKEALGGPECCGPKVGRGAESGARGRGSGLEAGRPPGGRRLQELGKQRRGEAEGEWGPPLASVTVGWSLPRGCHQGPAYFPPEPAHRRLPAGFYRAATSLPKGPGLTRTVVLRERTDSAPPPRDAQSRQGPPPARAGAGGPAAHEARAFAPGAGR</sequence>
<feature type="region of interest" description="Disordered" evidence="1">
    <location>
        <begin position="1"/>
        <end position="186"/>
    </location>
</feature>
<dbReference type="GeneID" id="105756203"/>
<organism evidence="2 3">
    <name type="scientific">Trichechus manatus latirostris</name>
    <name type="common">Florida manatee</name>
    <dbReference type="NCBI Taxonomy" id="127582"/>
    <lineage>
        <taxon>Eukaryota</taxon>
        <taxon>Metazoa</taxon>
        <taxon>Chordata</taxon>
        <taxon>Craniata</taxon>
        <taxon>Vertebrata</taxon>
        <taxon>Euteleostomi</taxon>
        <taxon>Mammalia</taxon>
        <taxon>Eutheria</taxon>
        <taxon>Afrotheria</taxon>
        <taxon>Sirenia</taxon>
        <taxon>Trichechidae</taxon>
        <taxon>Trichechus</taxon>
    </lineage>
</organism>
<proteinExistence type="predicted"/>
<gene>
    <name evidence="3" type="primary">LOC105756203</name>
</gene>
<dbReference type="Proteomes" id="UP000248480">
    <property type="component" value="Unplaced"/>
</dbReference>
<name>A0A2Y9FWC3_TRIMA</name>
<feature type="region of interest" description="Disordered" evidence="1">
    <location>
        <begin position="224"/>
        <end position="280"/>
    </location>
</feature>
<evidence type="ECO:0000313" key="2">
    <source>
        <dbReference type="Proteomes" id="UP000248480"/>
    </source>
</evidence>
<evidence type="ECO:0000313" key="3">
    <source>
        <dbReference type="RefSeq" id="XP_012410497.1"/>
    </source>
</evidence>
<evidence type="ECO:0000256" key="1">
    <source>
        <dbReference type="SAM" id="MobiDB-lite"/>
    </source>
</evidence>
<feature type="compositionally biased region" description="Low complexity" evidence="1">
    <location>
        <begin position="85"/>
        <end position="114"/>
    </location>
</feature>
<protein>
    <submittedName>
        <fullName evidence="3">Basic salivary proline-rich protein 3</fullName>
    </submittedName>
</protein>
<reference evidence="3" key="1">
    <citation type="submission" date="2025-08" db="UniProtKB">
        <authorList>
            <consortium name="RefSeq"/>
        </authorList>
    </citation>
    <scope>IDENTIFICATION</scope>
</reference>
<dbReference type="KEGG" id="tmu:105756203"/>
<keyword evidence="2" id="KW-1185">Reference proteome</keyword>
<accession>A0A2Y9FWC3</accession>
<feature type="compositionally biased region" description="Basic and acidic residues" evidence="1">
    <location>
        <begin position="165"/>
        <end position="177"/>
    </location>
</feature>